<gene>
    <name evidence="1" type="ORF">Vretifemale_9944</name>
</gene>
<name>A0A8J4CFQ9_9CHLO</name>
<dbReference type="AlphaFoldDB" id="A0A8J4CFQ9"/>
<organism evidence="1 2">
    <name type="scientific">Volvox reticuliferus</name>
    <dbReference type="NCBI Taxonomy" id="1737510"/>
    <lineage>
        <taxon>Eukaryota</taxon>
        <taxon>Viridiplantae</taxon>
        <taxon>Chlorophyta</taxon>
        <taxon>core chlorophytes</taxon>
        <taxon>Chlorophyceae</taxon>
        <taxon>CS clade</taxon>
        <taxon>Chlamydomonadales</taxon>
        <taxon>Volvocaceae</taxon>
        <taxon>Volvox</taxon>
    </lineage>
</organism>
<accession>A0A8J4CFQ9</accession>
<dbReference type="Proteomes" id="UP000747110">
    <property type="component" value="Unassembled WGS sequence"/>
</dbReference>
<evidence type="ECO:0000313" key="2">
    <source>
        <dbReference type="Proteomes" id="UP000747110"/>
    </source>
</evidence>
<keyword evidence="2" id="KW-1185">Reference proteome</keyword>
<protein>
    <submittedName>
        <fullName evidence="1">Uncharacterized protein</fullName>
    </submittedName>
</protein>
<comment type="caution">
    <text evidence="1">The sequence shown here is derived from an EMBL/GenBank/DDBJ whole genome shotgun (WGS) entry which is preliminary data.</text>
</comment>
<feature type="non-terminal residue" evidence="1">
    <location>
        <position position="1"/>
    </location>
</feature>
<proteinExistence type="predicted"/>
<sequence>HRKNRWSPLIPGLLRAALALLGGLQGAECFIARLRQLLSQLARGGPAFSWSPSDFSAHSLRLGQPTAAANAFVSVEAINGHGKWHSEAIQCYVRRSGEVQLKAPKAM</sequence>
<evidence type="ECO:0000313" key="1">
    <source>
        <dbReference type="EMBL" id="GIL80883.1"/>
    </source>
</evidence>
<dbReference type="EMBL" id="BNCP01000020">
    <property type="protein sequence ID" value="GIL80883.1"/>
    <property type="molecule type" value="Genomic_DNA"/>
</dbReference>
<reference evidence="1" key="1">
    <citation type="journal article" date="2021" name="Proc. Natl. Acad. Sci. U.S.A.">
        <title>Three genomes in the algal genus Volvox reveal the fate of a haploid sex-determining region after a transition to homothallism.</title>
        <authorList>
            <person name="Yamamoto K."/>
            <person name="Hamaji T."/>
            <person name="Kawai-Toyooka H."/>
            <person name="Matsuzaki R."/>
            <person name="Takahashi F."/>
            <person name="Nishimura Y."/>
            <person name="Kawachi M."/>
            <person name="Noguchi H."/>
            <person name="Minakuchi Y."/>
            <person name="Umen J.G."/>
            <person name="Toyoda A."/>
            <person name="Nozaki H."/>
        </authorList>
    </citation>
    <scope>NUCLEOTIDE SEQUENCE</scope>
    <source>
        <strain evidence="1">NIES-3786</strain>
    </source>
</reference>